<name>A0A9P8TPZ3_WICPI</name>
<keyword evidence="2" id="KW-1185">Reference proteome</keyword>
<evidence type="ECO:0000313" key="1">
    <source>
        <dbReference type="EMBL" id="KAH3687648.1"/>
    </source>
</evidence>
<dbReference type="AlphaFoldDB" id="A0A9P8TPZ3"/>
<organism evidence="1 2">
    <name type="scientific">Wickerhamomyces pijperi</name>
    <name type="common">Yeast</name>
    <name type="synonym">Pichia pijperi</name>
    <dbReference type="NCBI Taxonomy" id="599730"/>
    <lineage>
        <taxon>Eukaryota</taxon>
        <taxon>Fungi</taxon>
        <taxon>Dikarya</taxon>
        <taxon>Ascomycota</taxon>
        <taxon>Saccharomycotina</taxon>
        <taxon>Saccharomycetes</taxon>
        <taxon>Phaffomycetales</taxon>
        <taxon>Wickerhamomycetaceae</taxon>
        <taxon>Wickerhamomyces</taxon>
    </lineage>
</organism>
<reference evidence="1" key="2">
    <citation type="submission" date="2021-01" db="EMBL/GenBank/DDBJ databases">
        <authorList>
            <person name="Schikora-Tamarit M.A."/>
        </authorList>
    </citation>
    <scope>NUCLEOTIDE SEQUENCE</scope>
    <source>
        <strain evidence="1">CBS2887</strain>
    </source>
</reference>
<accession>A0A9P8TPZ3</accession>
<dbReference type="Proteomes" id="UP000774326">
    <property type="component" value="Unassembled WGS sequence"/>
</dbReference>
<proteinExistence type="predicted"/>
<protein>
    <submittedName>
        <fullName evidence="1">Uncharacterized protein</fullName>
    </submittedName>
</protein>
<reference evidence="1" key="1">
    <citation type="journal article" date="2021" name="Open Biol.">
        <title>Shared evolutionary footprints suggest mitochondrial oxidative damage underlies multiple complex I losses in fungi.</title>
        <authorList>
            <person name="Schikora-Tamarit M.A."/>
            <person name="Marcet-Houben M."/>
            <person name="Nosek J."/>
            <person name="Gabaldon T."/>
        </authorList>
    </citation>
    <scope>NUCLEOTIDE SEQUENCE</scope>
    <source>
        <strain evidence="1">CBS2887</strain>
    </source>
</reference>
<gene>
    <name evidence="1" type="ORF">WICPIJ_001365</name>
</gene>
<comment type="caution">
    <text evidence="1">The sequence shown here is derived from an EMBL/GenBank/DDBJ whole genome shotgun (WGS) entry which is preliminary data.</text>
</comment>
<sequence>MSSTGDSMDLINLESSLREETMLGDGDASCLPMANDLLPALLLPMRSKTSGSKLWLMSSILDGPPRILTIVNRAPRDKFSFMIV</sequence>
<dbReference type="EMBL" id="JAEUBG010000687">
    <property type="protein sequence ID" value="KAH3687648.1"/>
    <property type="molecule type" value="Genomic_DNA"/>
</dbReference>
<evidence type="ECO:0000313" key="2">
    <source>
        <dbReference type="Proteomes" id="UP000774326"/>
    </source>
</evidence>